<dbReference type="AlphaFoldDB" id="A0A8K0LBX6"/>
<comment type="caution">
    <text evidence="1">The sequence shown here is derived from an EMBL/GenBank/DDBJ whole genome shotgun (WGS) entry which is preliminary data.</text>
</comment>
<evidence type="ECO:0000313" key="2">
    <source>
        <dbReference type="Proteomes" id="UP000809789"/>
    </source>
</evidence>
<gene>
    <name evidence="1" type="ORF">KVT40_003273</name>
</gene>
<organism evidence="1 2">
    <name type="scientific">Elsinoe batatas</name>
    <dbReference type="NCBI Taxonomy" id="2601811"/>
    <lineage>
        <taxon>Eukaryota</taxon>
        <taxon>Fungi</taxon>
        <taxon>Dikarya</taxon>
        <taxon>Ascomycota</taxon>
        <taxon>Pezizomycotina</taxon>
        <taxon>Dothideomycetes</taxon>
        <taxon>Dothideomycetidae</taxon>
        <taxon>Myriangiales</taxon>
        <taxon>Elsinoaceae</taxon>
        <taxon>Elsinoe</taxon>
    </lineage>
</organism>
<reference evidence="1" key="1">
    <citation type="submission" date="2021-07" db="EMBL/GenBank/DDBJ databases">
        <title>Elsinoe batatas strain:CRI-CJ2 Genome sequencing and assembly.</title>
        <authorList>
            <person name="Huang L."/>
        </authorList>
    </citation>
    <scope>NUCLEOTIDE SEQUENCE</scope>
    <source>
        <strain evidence="1">CRI-CJ2</strain>
    </source>
</reference>
<sequence length="84" mass="8819">MAMASILDCSDEYFLPVYLRRRSSPDLGGARGLSLRGGVYGLVEEGEVGASPSVPLVRGRLGEVSSSASSAERARLLPVVVVLL</sequence>
<evidence type="ECO:0000313" key="1">
    <source>
        <dbReference type="EMBL" id="KAG8629408.1"/>
    </source>
</evidence>
<protein>
    <submittedName>
        <fullName evidence="1">Uncharacterized protein</fullName>
    </submittedName>
</protein>
<accession>A0A8K0LBX6</accession>
<keyword evidence="2" id="KW-1185">Reference proteome</keyword>
<dbReference type="Proteomes" id="UP000809789">
    <property type="component" value="Unassembled WGS sequence"/>
</dbReference>
<dbReference type="EMBL" id="JAESVG020000003">
    <property type="protein sequence ID" value="KAG8629408.1"/>
    <property type="molecule type" value="Genomic_DNA"/>
</dbReference>
<name>A0A8K0LBX6_9PEZI</name>
<proteinExistence type="predicted"/>